<proteinExistence type="predicted"/>
<accession>A3QTY0</accession>
<organism evidence="1">
    <name type="scientific">Oryctes rhinoceros nudivirus</name>
    <dbReference type="NCBI Taxonomy" id="92521"/>
    <lineage>
        <taxon>Viruses</taxon>
        <taxon>Viruses incertae sedis</taxon>
        <taxon>Naldaviricetes</taxon>
        <taxon>Lefavirales</taxon>
        <taxon>Nudiviridae</taxon>
        <taxon>Alphanudivirus</taxon>
        <taxon>Alphanudivirus oryrhinocerotis</taxon>
    </lineage>
</organism>
<evidence type="ECO:0000313" key="1">
    <source>
        <dbReference type="EMBL" id="ABF93329.1"/>
    </source>
</evidence>
<dbReference type="EMBL" id="MZ727584">
    <property type="protein sequence ID" value="UBO76462.1"/>
    <property type="molecule type" value="Genomic_DNA"/>
</dbReference>
<name>A3QTY0_9VIRU</name>
<evidence type="ECO:0000313" key="4">
    <source>
        <dbReference type="EMBL" id="UBO76462.1"/>
    </source>
</evidence>
<gene>
    <name evidence="1" type="primary">lef-4</name>
    <name evidence="2" type="ORF">SI_OrNV_gp042</name>
</gene>
<dbReference type="EMBL" id="MN623374">
    <property type="protein sequence ID" value="QHG11280.1"/>
    <property type="molecule type" value="Genomic_DNA"/>
</dbReference>
<reference evidence="4" key="4">
    <citation type="submission" date="2021-08" db="EMBL/GenBank/DDBJ databases">
        <title>Whole genome sequence of Oryctes rhinoceros Nudivirus detected in Riau Province, Indonesia.</title>
        <authorList>
            <person name="Kurnia Y.W."/>
            <person name="Tanjung Z.A."/>
            <person name="Utomo C."/>
            <person name="Naim M."/>
            <person name="Situmorang E.C."/>
            <person name="Liwang T."/>
        </authorList>
    </citation>
    <scope>NUCLEOTIDE SEQUENCE</scope>
    <source>
        <strain evidence="4">LiboV</strain>
    </source>
</reference>
<reference evidence="3" key="3">
    <citation type="submission" date="2020-03" db="EMBL/GenBank/DDBJ databases">
        <title>Whole genome sequence of Oryctes rhinoceros Nudivirus isolated in Riau Province, Indonesia.</title>
        <authorList>
            <person name="Kurnia Y.W."/>
            <person name="Tanjung Z.A."/>
            <person name="Utomo C."/>
            <person name="Naim M."/>
            <person name="Situmorang E.C."/>
            <person name="Liwang T."/>
        </authorList>
    </citation>
    <scope>NUCLEOTIDE SEQUENCE</scope>
    <source>
        <strain evidence="3">LiboV</strain>
    </source>
</reference>
<dbReference type="EMBL" id="AH015832">
    <property type="protein sequence ID" value="ABF93329.1"/>
    <property type="molecule type" value="Genomic_DNA"/>
</dbReference>
<reference evidence="2" key="2">
    <citation type="journal article" date="2020" name="J. ISSAAS">
        <title>Complete genome sequence of Oryctes rhinoceros Nudivirus isolated from Coconut Rhinoceros Beetle in the Solomon Islands.</title>
        <authorList>
            <person name="Etebari K."/>
            <person name="Filipovic I."/>
            <person name="Rasic G."/>
            <person name="Devine G.J."/>
            <person name="Tsatsia H."/>
            <person name="Furlong M.J."/>
        </authorList>
    </citation>
    <scope>NUCLEOTIDE SEQUENCE</scope>
    <source>
        <strain evidence="2">Solomon Islands</strain>
    </source>
</reference>
<evidence type="ECO:0000313" key="2">
    <source>
        <dbReference type="EMBL" id="QHG11280.1"/>
    </source>
</evidence>
<reference evidence="1" key="1">
    <citation type="journal article" date="2007" name="Arch. Virol.">
        <title>Genomic analysis of Oryctes rhinoceros virus reveals genetic relatedness to Heliothis zea virus 1.</title>
        <authorList>
            <person name="Wang Y."/>
            <person name="van Oers M.M."/>
            <person name="Crawford A.M."/>
            <person name="Vlak J.M."/>
            <person name="Jehle J.A."/>
        </authorList>
    </citation>
    <scope>NUCLEOTIDE SEQUENCE</scope>
    <source>
        <strain evidence="1">PV505</strain>
    </source>
</reference>
<evidence type="ECO:0000313" key="3">
    <source>
        <dbReference type="EMBL" id="QKE59515.1"/>
    </source>
</evidence>
<dbReference type="EMBL" id="MT150137">
    <property type="protein sequence ID" value="QKE59515.1"/>
    <property type="molecule type" value="Genomic_DNA"/>
</dbReference>
<sequence length="401" mass="46751">MHSISSFVNQSEWETTISIQATESDYLTAYNDNRNTVDIIFLLRDGLRLSNRTVQKKTTQTSRRLLVYYRNQWVSLERTTAIEENIQPSSPIVVEKCIHRIIVHHQDGIRISYNKEVGPYGEKYNIEYEVEYAPNLDYKHILRQERRLMKLFLKHGHAIRRTIMTRIDMFSCVMSKVQMWHCFNHAEPYIWAYKWNGIKAKMLITDKVEPDGSYITYIWSDASTISNHLCRGNNIEYLINICCAVELMEDRIIIIEAIGTMVDDKIYTTEPMANASFLKHLNGKFTENVLVDDKPLLIQKFYPPPLPNRYKDDCDGFIIIQHDLIIKWKIPTIDVKCITPYTFKVGSQIISLAFVGEPGKIYEITYKHEVLRQRIDRLAASSDQEYAVFLDSSKMLLGNLG</sequence>
<protein>
    <submittedName>
        <fullName evidence="2 3 4">LEF-4</fullName>
    </submittedName>
    <submittedName>
        <fullName evidence="1">Late expression factor 4</fullName>
    </submittedName>
</protein>